<dbReference type="AlphaFoldDB" id="A0AAE1NQW3"/>
<evidence type="ECO:0000313" key="3">
    <source>
        <dbReference type="Proteomes" id="UP001292094"/>
    </source>
</evidence>
<protein>
    <submittedName>
        <fullName evidence="2">Uncharacterized protein</fullName>
    </submittedName>
</protein>
<gene>
    <name evidence="2" type="ORF">Pmani_033622</name>
</gene>
<organism evidence="2 3">
    <name type="scientific">Petrolisthes manimaculis</name>
    <dbReference type="NCBI Taxonomy" id="1843537"/>
    <lineage>
        <taxon>Eukaryota</taxon>
        <taxon>Metazoa</taxon>
        <taxon>Ecdysozoa</taxon>
        <taxon>Arthropoda</taxon>
        <taxon>Crustacea</taxon>
        <taxon>Multicrustacea</taxon>
        <taxon>Malacostraca</taxon>
        <taxon>Eumalacostraca</taxon>
        <taxon>Eucarida</taxon>
        <taxon>Decapoda</taxon>
        <taxon>Pleocyemata</taxon>
        <taxon>Anomura</taxon>
        <taxon>Galatheoidea</taxon>
        <taxon>Porcellanidae</taxon>
        <taxon>Petrolisthes</taxon>
    </lineage>
</organism>
<feature type="region of interest" description="Disordered" evidence="1">
    <location>
        <begin position="1"/>
        <end position="35"/>
    </location>
</feature>
<dbReference type="Proteomes" id="UP001292094">
    <property type="component" value="Unassembled WGS sequence"/>
</dbReference>
<sequence length="111" mass="12771">MERDVVAKKQQQQDEYHVELERDVKEAERNEMQRGDLSVIEEKPYTAQVKCVVVRPSMRCSSVASTTTSTTLRHHSFQGVPPSHYQPRHTKHKAANTTASENKDVYNYTPL</sequence>
<comment type="caution">
    <text evidence="2">The sequence shown here is derived from an EMBL/GenBank/DDBJ whole genome shotgun (WGS) entry which is preliminary data.</text>
</comment>
<keyword evidence="3" id="KW-1185">Reference proteome</keyword>
<evidence type="ECO:0000313" key="2">
    <source>
        <dbReference type="EMBL" id="KAK4293697.1"/>
    </source>
</evidence>
<feature type="region of interest" description="Disordered" evidence="1">
    <location>
        <begin position="71"/>
        <end position="111"/>
    </location>
</feature>
<reference evidence="2" key="1">
    <citation type="submission" date="2023-11" db="EMBL/GenBank/DDBJ databases">
        <title>Genome assemblies of two species of porcelain crab, Petrolisthes cinctipes and Petrolisthes manimaculis (Anomura: Porcellanidae).</title>
        <authorList>
            <person name="Angst P."/>
        </authorList>
    </citation>
    <scope>NUCLEOTIDE SEQUENCE</scope>
    <source>
        <strain evidence="2">PB745_02</strain>
        <tissue evidence="2">Gill</tissue>
    </source>
</reference>
<proteinExistence type="predicted"/>
<name>A0AAE1NQW3_9EUCA</name>
<accession>A0AAE1NQW3</accession>
<evidence type="ECO:0000256" key="1">
    <source>
        <dbReference type="SAM" id="MobiDB-lite"/>
    </source>
</evidence>
<dbReference type="EMBL" id="JAWZYT010004477">
    <property type="protein sequence ID" value="KAK4293697.1"/>
    <property type="molecule type" value="Genomic_DNA"/>
</dbReference>